<comment type="caution">
    <text evidence="2">The sequence shown here is derived from an EMBL/GenBank/DDBJ whole genome shotgun (WGS) entry which is preliminary data.</text>
</comment>
<organism evidence="2 3">
    <name type="scientific">Sphaceloma murrayae</name>
    <dbReference type="NCBI Taxonomy" id="2082308"/>
    <lineage>
        <taxon>Eukaryota</taxon>
        <taxon>Fungi</taxon>
        <taxon>Dikarya</taxon>
        <taxon>Ascomycota</taxon>
        <taxon>Pezizomycotina</taxon>
        <taxon>Dothideomycetes</taxon>
        <taxon>Dothideomycetidae</taxon>
        <taxon>Myriangiales</taxon>
        <taxon>Elsinoaceae</taxon>
        <taxon>Sphaceloma</taxon>
    </lineage>
</organism>
<sequence length="373" mass="40979">MASFPQNLGPARVGDTLIPNAWLDLDLNIIKVNGPFSRIFGNFEHLLGMRLADISIPSTPDLFQTLRTRMRDERESKDPAYLPPIAIPGEDPLGPMEDVNVEEATHGFDMLHYQLTYTFASGMTQTLATKFNLARTSRYFVVMSLPPLTPDFFAIVVGQATRAQEASVTPVTNPRVPFQIMTMFSDSRVASALSPGADSLSDSPVDDIDTDFPSATMVDNELSTATGDAQRALLPGQQTVTPGSHTPQPDFLRHRDPLLRSDPFPLEQQQMHDPVSAGPSSASTPYSTASDLDITRTISNESAVYSDEERLVSRSRTTIHDLLNRDPPSPAIQSRSRSSGSVIPRSRKATSQGGARESDKKRRMDINSLLDHR</sequence>
<evidence type="ECO:0008006" key="4">
    <source>
        <dbReference type="Google" id="ProtNLM"/>
    </source>
</evidence>
<feature type="compositionally biased region" description="Polar residues" evidence="1">
    <location>
        <begin position="331"/>
        <end position="341"/>
    </location>
</feature>
<feature type="compositionally biased region" description="Polar residues" evidence="1">
    <location>
        <begin position="236"/>
        <end position="247"/>
    </location>
</feature>
<feature type="compositionally biased region" description="Basic and acidic residues" evidence="1">
    <location>
        <begin position="356"/>
        <end position="373"/>
    </location>
</feature>
<feature type="region of interest" description="Disordered" evidence="1">
    <location>
        <begin position="192"/>
        <end position="214"/>
    </location>
</feature>
<evidence type="ECO:0000256" key="1">
    <source>
        <dbReference type="SAM" id="MobiDB-lite"/>
    </source>
</evidence>
<accession>A0A2K1QV26</accession>
<dbReference type="Proteomes" id="UP000243797">
    <property type="component" value="Unassembled WGS sequence"/>
</dbReference>
<feature type="region of interest" description="Disordered" evidence="1">
    <location>
        <begin position="234"/>
        <end position="289"/>
    </location>
</feature>
<gene>
    <name evidence="2" type="ORF">CAC42_5455</name>
</gene>
<protein>
    <recommendedName>
        <fullName evidence="4">PAS domain-containing protein</fullName>
    </recommendedName>
</protein>
<dbReference type="InParanoid" id="A0A2K1QV26"/>
<reference evidence="2 3" key="1">
    <citation type="submission" date="2017-06" db="EMBL/GenBank/DDBJ databases">
        <title>Draft genome sequence of a variant of Elsinoe murrayae.</title>
        <authorList>
            <person name="Cheng Q."/>
        </authorList>
    </citation>
    <scope>NUCLEOTIDE SEQUENCE [LARGE SCALE GENOMIC DNA]</scope>
    <source>
        <strain evidence="2 3">CQ-2017a</strain>
    </source>
</reference>
<dbReference type="EMBL" id="NKHZ01000039">
    <property type="protein sequence ID" value="PNS18916.1"/>
    <property type="molecule type" value="Genomic_DNA"/>
</dbReference>
<evidence type="ECO:0000313" key="3">
    <source>
        <dbReference type="Proteomes" id="UP000243797"/>
    </source>
</evidence>
<feature type="region of interest" description="Disordered" evidence="1">
    <location>
        <begin position="317"/>
        <end position="373"/>
    </location>
</feature>
<feature type="compositionally biased region" description="Low complexity" evidence="1">
    <location>
        <begin position="276"/>
        <end position="289"/>
    </location>
</feature>
<keyword evidence="3" id="KW-1185">Reference proteome</keyword>
<dbReference type="AlphaFoldDB" id="A0A2K1QV26"/>
<evidence type="ECO:0000313" key="2">
    <source>
        <dbReference type="EMBL" id="PNS18916.1"/>
    </source>
</evidence>
<dbReference type="STRING" id="2082308.A0A2K1QV26"/>
<dbReference type="OrthoDB" id="5575144at2759"/>
<name>A0A2K1QV26_9PEZI</name>
<proteinExistence type="predicted"/>